<dbReference type="ExpressionAtlas" id="M8BJZ4">
    <property type="expression patterns" value="baseline"/>
</dbReference>
<protein>
    <recommendedName>
        <fullName evidence="2">DUF4220 domain-containing protein</fullName>
    </recommendedName>
</protein>
<reference evidence="1" key="1">
    <citation type="submission" date="2015-06" db="UniProtKB">
        <authorList>
            <consortium name="EnsemblPlants"/>
        </authorList>
    </citation>
    <scope>IDENTIFICATION</scope>
</reference>
<organism evidence="1">
    <name type="scientific">Aegilops tauschii</name>
    <name type="common">Tausch's goatgrass</name>
    <name type="synonym">Aegilops squarrosa</name>
    <dbReference type="NCBI Taxonomy" id="37682"/>
    <lineage>
        <taxon>Eukaryota</taxon>
        <taxon>Viridiplantae</taxon>
        <taxon>Streptophyta</taxon>
        <taxon>Embryophyta</taxon>
        <taxon>Tracheophyta</taxon>
        <taxon>Spermatophyta</taxon>
        <taxon>Magnoliopsida</taxon>
        <taxon>Liliopsida</taxon>
        <taxon>Poales</taxon>
        <taxon>Poaceae</taxon>
        <taxon>BOP clade</taxon>
        <taxon>Pooideae</taxon>
        <taxon>Triticodae</taxon>
        <taxon>Triticeae</taxon>
        <taxon>Triticinae</taxon>
        <taxon>Aegilops</taxon>
    </lineage>
</organism>
<dbReference type="InterPro" id="IPR007658">
    <property type="entry name" value="DUF594"/>
</dbReference>
<evidence type="ECO:0008006" key="2">
    <source>
        <dbReference type="Google" id="ProtNLM"/>
    </source>
</evidence>
<accession>M8BJZ4</accession>
<dbReference type="Pfam" id="PF04578">
    <property type="entry name" value="DUF594"/>
    <property type="match status" value="1"/>
</dbReference>
<dbReference type="PANTHER" id="PTHR31325">
    <property type="entry name" value="OS01G0798800 PROTEIN-RELATED"/>
    <property type="match status" value="1"/>
</dbReference>
<evidence type="ECO:0000313" key="1">
    <source>
        <dbReference type="EnsemblPlants" id="EMT22269"/>
    </source>
</evidence>
<proteinExistence type="predicted"/>
<sequence>MGYVDGETNVGFTSFEILFTLLLPLVALASLMLFATSNKHGYKSRDVKVTYILFSCTTLLEFLQLWCGIVTACIPCLKFINEYLEGWHDMVSQYDLMSFYVRKKKPTFLMKIFFFECLMGYVSKVWGQLTLERFSEAPIGSILGEELWDSLKVPLDRSIILWHIATNLCFHRPVDKPPSFPRGRSGLTQRSMEMSDYMLYLLFIRTEMLTPGTRPGLFTVAIYDLEEILKNSKAKLQDEEALAQEIIQQTVGSTLIHKACRLAMSLMDLQEEEMWEIIQGVWVEMLCYSASRCRGFLHAKSLGEGGEYLSYVWLLWSYMGMETLADRIHKPESPKENEILVEDHELASSSHGGLNRQTSTAGCVYAESELDYPGLVRKYVM</sequence>
<dbReference type="AlphaFoldDB" id="M8BJZ4"/>
<name>M8BJZ4_AEGTA</name>
<dbReference type="EnsemblPlants" id="EMT22269">
    <property type="protein sequence ID" value="EMT22269"/>
    <property type="gene ID" value="F775_03252"/>
</dbReference>